<evidence type="ECO:0000256" key="1">
    <source>
        <dbReference type="SAM" id="MobiDB-lite"/>
    </source>
</evidence>
<name>A0A3L7A335_9MICO</name>
<dbReference type="EMBL" id="RCUX01000009">
    <property type="protein sequence ID" value="RLP74743.1"/>
    <property type="molecule type" value="Genomic_DNA"/>
</dbReference>
<sequence length="222" mass="24495">MGSESVLDAAGVTQAEAEALTPEQRFDVFGERYVAMHELLAEAQREISEGEWKWLVKGAAAYGGLESPISLHGATSTNSYTVTATSSIRLPGAVGERSDLDPMLAFYDSHGWEYQVTELRGKRHWAKANTGTGFWLDYMVQPNGYYSISIFSEAFWGDSSELLAAVVDRLPESVIEIGPSVPGVYIPFPKWSDPVIEPDFYYRTTKPTPPPKPTPRGEEPAE</sequence>
<keyword evidence="3" id="KW-1185">Reference proteome</keyword>
<proteinExistence type="predicted"/>
<evidence type="ECO:0000313" key="3">
    <source>
        <dbReference type="Proteomes" id="UP000272503"/>
    </source>
</evidence>
<accession>A0A3L7A335</accession>
<dbReference type="AlphaFoldDB" id="A0A3L7A335"/>
<feature type="region of interest" description="Disordered" evidence="1">
    <location>
        <begin position="202"/>
        <end position="222"/>
    </location>
</feature>
<protein>
    <submittedName>
        <fullName evidence="2">Uncharacterized protein</fullName>
    </submittedName>
</protein>
<reference evidence="2 3" key="1">
    <citation type="submission" date="2018-10" db="EMBL/GenBank/DDBJ databases">
        <authorList>
            <person name="Li J."/>
        </authorList>
    </citation>
    <scope>NUCLEOTIDE SEQUENCE [LARGE SCALE GENOMIC DNA]</scope>
    <source>
        <strain evidence="2 3">IF 016277</strain>
    </source>
</reference>
<comment type="caution">
    <text evidence="2">The sequence shown here is derived from an EMBL/GenBank/DDBJ whole genome shotgun (WGS) entry which is preliminary data.</text>
</comment>
<gene>
    <name evidence="2" type="ORF">D9V32_11935</name>
</gene>
<dbReference type="Proteomes" id="UP000272503">
    <property type="component" value="Unassembled WGS sequence"/>
</dbReference>
<evidence type="ECO:0000313" key="2">
    <source>
        <dbReference type="EMBL" id="RLP74743.1"/>
    </source>
</evidence>
<organism evidence="2 3">
    <name type="scientific">Mycetocola tolaasinivorans</name>
    <dbReference type="NCBI Taxonomy" id="76635"/>
    <lineage>
        <taxon>Bacteria</taxon>
        <taxon>Bacillati</taxon>
        <taxon>Actinomycetota</taxon>
        <taxon>Actinomycetes</taxon>
        <taxon>Micrococcales</taxon>
        <taxon>Microbacteriaceae</taxon>
        <taxon>Mycetocola</taxon>
    </lineage>
</organism>